<dbReference type="Gene3D" id="1.20.120.920">
    <property type="entry name" value="CRISPR-associated endonuclease Cas1, C-terminal domain"/>
    <property type="match status" value="1"/>
</dbReference>
<evidence type="ECO:0000256" key="4">
    <source>
        <dbReference type="ARBA" id="ARBA00022801"/>
    </source>
</evidence>
<evidence type="ECO:0000256" key="2">
    <source>
        <dbReference type="ARBA" id="ARBA00022723"/>
    </source>
</evidence>
<dbReference type="InterPro" id="IPR050646">
    <property type="entry name" value="Cas1"/>
</dbReference>
<evidence type="ECO:0000313" key="12">
    <source>
        <dbReference type="Proteomes" id="UP000680365"/>
    </source>
</evidence>
<feature type="binding site" evidence="10">
    <location>
        <position position="158"/>
    </location>
    <ligand>
        <name>Mn(2+)</name>
        <dbReference type="ChEBI" id="CHEBI:29035"/>
    </ligand>
</feature>
<comment type="subunit">
    <text evidence="9 10">Homodimer, forms a heterotetramer with a Cas2 homodimer.</text>
</comment>
<gene>
    <name evidence="10" type="primary">cas1</name>
    <name evidence="11" type="ORF">VAMP_21n151</name>
</gene>
<comment type="function">
    <text evidence="10">CRISPR (clustered regularly interspaced short palindromic repeat), is an adaptive immune system that provides protection against mobile genetic elements (viruses, transposable elements and conjugative plasmids). CRISPR clusters contain spacers, sequences complementary to antecedent mobile elements, and target invading nucleic acids. CRISPR clusters are transcribed and processed into CRISPR RNA (crRNA). Acts as a dsDNA endonuclease. Involved in the integration of spacer DNA into the CRISPR cassette.</text>
</comment>
<dbReference type="RefSeq" id="WP_213348529.1">
    <property type="nucleotide sequence ID" value="NZ_JAEDAM010000012.1"/>
</dbReference>
<dbReference type="InterPro" id="IPR042211">
    <property type="entry name" value="CRISPR-assoc_Cas1_N"/>
</dbReference>
<protein>
    <recommendedName>
        <fullName evidence="10">CRISPR-associated endonuclease Cas1</fullName>
        <ecNumber evidence="10">3.1.-.-</ecNumber>
    </recommendedName>
</protein>
<dbReference type="Proteomes" id="UP000680365">
    <property type="component" value="Unassembled WGS sequence"/>
</dbReference>
<keyword evidence="2 10" id="KW-0479">Metal-binding</keyword>
<dbReference type="Pfam" id="PF01867">
    <property type="entry name" value="Cas_Cas1"/>
    <property type="match status" value="1"/>
</dbReference>
<keyword evidence="1 10" id="KW-0540">Nuclease</keyword>
<evidence type="ECO:0000256" key="1">
    <source>
        <dbReference type="ARBA" id="ARBA00022722"/>
    </source>
</evidence>
<evidence type="ECO:0000256" key="7">
    <source>
        <dbReference type="ARBA" id="ARBA00023125"/>
    </source>
</evidence>
<dbReference type="EC" id="3.1.-.-" evidence="10"/>
<comment type="caution">
    <text evidence="11">The sequence shown here is derived from an EMBL/GenBank/DDBJ whole genome shotgun (WGS) entry which is preliminary data.</text>
</comment>
<evidence type="ECO:0000256" key="10">
    <source>
        <dbReference type="HAMAP-Rule" id="MF_01470"/>
    </source>
</evidence>
<evidence type="ECO:0000256" key="8">
    <source>
        <dbReference type="ARBA" id="ARBA00023211"/>
    </source>
</evidence>
<keyword evidence="4 10" id="KW-0378">Hydrolase</keyword>
<comment type="cofactor">
    <cofactor evidence="10">
        <name>Mg(2+)</name>
        <dbReference type="ChEBI" id="CHEBI:18420"/>
    </cofactor>
    <cofactor evidence="10">
        <name>Mn(2+)</name>
        <dbReference type="ChEBI" id="CHEBI:29035"/>
    </cofactor>
</comment>
<evidence type="ECO:0000256" key="9">
    <source>
        <dbReference type="ARBA" id="ARBA00038592"/>
    </source>
</evidence>
<comment type="similarity">
    <text evidence="10">Belongs to the CRISPR-associated endonuclease Cas1 family.</text>
</comment>
<evidence type="ECO:0000256" key="5">
    <source>
        <dbReference type="ARBA" id="ARBA00022842"/>
    </source>
</evidence>
<keyword evidence="8 10" id="KW-0464">Manganese</keyword>
<evidence type="ECO:0000256" key="3">
    <source>
        <dbReference type="ARBA" id="ARBA00022759"/>
    </source>
</evidence>
<keyword evidence="7 10" id="KW-0238">DNA-binding</keyword>
<reference evidence="11 12" key="1">
    <citation type="journal article" date="2021" name="Nat. Commun.">
        <title>Reductive evolution and unique predatory mode in the CPR bacterium Vampirococcus lugosii.</title>
        <authorList>
            <person name="Moreira D."/>
            <person name="Zivanovic Y."/>
            <person name="Lopez-Archilla A.I."/>
            <person name="Iniesto M."/>
            <person name="Lopez-Garcia P."/>
        </authorList>
    </citation>
    <scope>NUCLEOTIDE SEQUENCE [LARGE SCALE GENOMIC DNA]</scope>
    <source>
        <strain evidence="11">Chiprana</strain>
    </source>
</reference>
<feature type="binding site" evidence="10">
    <location>
        <position position="223"/>
    </location>
    <ligand>
        <name>Mn(2+)</name>
        <dbReference type="ChEBI" id="CHEBI:29035"/>
    </ligand>
</feature>
<dbReference type="EMBL" id="JAEDAM010000012">
    <property type="protein sequence ID" value="MBS8121722.1"/>
    <property type="molecule type" value="Genomic_DNA"/>
</dbReference>
<dbReference type="HAMAP" id="MF_01470">
    <property type="entry name" value="Cas1"/>
    <property type="match status" value="1"/>
</dbReference>
<name>A0ABS5QKX9_9BACT</name>
<dbReference type="InterPro" id="IPR002729">
    <property type="entry name" value="CRISPR-assoc_Cas1"/>
</dbReference>
<keyword evidence="6 10" id="KW-0051">Antiviral defense</keyword>
<sequence>MFIYLTKNGLNVSKKGGKLIIYDINDENTQETPISLIEGVVIFGRVQLTTDVIREFLKGKVPVFFLSKHGSYFGKLDSLEQTNVELLYNHIKASMDSDISLKYSKSIISSKINNSIVMLQRWTRFKEIYGCENKIQKLRDLQKNIAECNNLDSLRGYEGTCARIYFEGFAKFVKEPFKFESRNRRPPKDPVNAMLSLGYTLLAQTIQMILDIQGVNTQIGFFHQPKDLRTLLVLDMMEMYRAWIVDDMILKIIENGKIKLENFQIIEENPKRPVLLDDDGLKIFLTEYYKTIFKGKDEMSIHNTMKKLKTIEINIEEFKQTLVKKTFDYEGFKIK</sequence>
<dbReference type="PANTHER" id="PTHR34353:SF2">
    <property type="entry name" value="CRISPR-ASSOCIATED ENDONUCLEASE CAS1 1"/>
    <property type="match status" value="1"/>
</dbReference>
<keyword evidence="12" id="KW-1185">Reference proteome</keyword>
<dbReference type="InterPro" id="IPR042206">
    <property type="entry name" value="CRISPR-assoc_Cas1_C"/>
</dbReference>
<evidence type="ECO:0000256" key="6">
    <source>
        <dbReference type="ARBA" id="ARBA00023118"/>
    </source>
</evidence>
<dbReference type="NCBIfam" id="TIGR00287">
    <property type="entry name" value="cas1"/>
    <property type="match status" value="1"/>
</dbReference>
<keyword evidence="5 10" id="KW-0460">Magnesium</keyword>
<organism evidence="11 12">
    <name type="scientific">Candidatus Vampirococcus lugosii</name>
    <dbReference type="NCBI Taxonomy" id="2789015"/>
    <lineage>
        <taxon>Bacteria</taxon>
        <taxon>Candidatus Absconditibacteriota</taxon>
        <taxon>Vampirococcus</taxon>
    </lineage>
</organism>
<accession>A0ABS5QKX9</accession>
<dbReference type="CDD" id="cd09634">
    <property type="entry name" value="Cas1_I-II-III"/>
    <property type="match status" value="1"/>
</dbReference>
<dbReference type="Gene3D" id="3.100.10.20">
    <property type="entry name" value="CRISPR-associated endonuclease Cas1, N-terminal domain"/>
    <property type="match status" value="1"/>
</dbReference>
<evidence type="ECO:0000313" key="11">
    <source>
        <dbReference type="EMBL" id="MBS8121722.1"/>
    </source>
</evidence>
<dbReference type="PANTHER" id="PTHR34353">
    <property type="entry name" value="CRISPR-ASSOCIATED ENDONUCLEASE CAS1 1"/>
    <property type="match status" value="1"/>
</dbReference>
<keyword evidence="3 10" id="KW-0255">Endonuclease</keyword>
<feature type="binding site" evidence="10">
    <location>
        <position position="238"/>
    </location>
    <ligand>
        <name>Mn(2+)</name>
        <dbReference type="ChEBI" id="CHEBI:29035"/>
    </ligand>
</feature>
<proteinExistence type="inferred from homology"/>